<evidence type="ECO:0000256" key="1">
    <source>
        <dbReference type="SAM" id="MobiDB-lite"/>
    </source>
</evidence>
<reference evidence="3" key="1">
    <citation type="submission" date="2022-08" db="EMBL/GenBank/DDBJ databases">
        <title>Whole genome sequencing of non-tuberculosis mycobacteria type-strains.</title>
        <authorList>
            <person name="Igarashi Y."/>
            <person name="Osugi A."/>
            <person name="Mitarai S."/>
        </authorList>
    </citation>
    <scope>NUCLEOTIDE SEQUENCE</scope>
    <source>
        <strain evidence="3">JCM 16372</strain>
    </source>
</reference>
<evidence type="ECO:0000313" key="3">
    <source>
        <dbReference type="EMBL" id="ULP36541.1"/>
    </source>
</evidence>
<gene>
    <name evidence="3" type="ORF">MJO55_25725</name>
</gene>
<feature type="region of interest" description="Disordered" evidence="1">
    <location>
        <begin position="67"/>
        <end position="98"/>
    </location>
</feature>
<dbReference type="RefSeq" id="WP_239735526.1">
    <property type="nucleotide sequence ID" value="NZ_CP092427.2"/>
</dbReference>
<proteinExistence type="predicted"/>
<keyword evidence="4" id="KW-1185">Reference proteome</keyword>
<accession>A0ABY3UFQ4</accession>
<dbReference type="PROSITE" id="PS51674">
    <property type="entry name" value="4FE4S_WBL"/>
    <property type="match status" value="1"/>
</dbReference>
<dbReference type="Proteomes" id="UP001055159">
    <property type="component" value="Chromosome"/>
</dbReference>
<evidence type="ECO:0000313" key="4">
    <source>
        <dbReference type="Proteomes" id="UP001055159"/>
    </source>
</evidence>
<evidence type="ECO:0000259" key="2">
    <source>
        <dbReference type="PROSITE" id="PS51674"/>
    </source>
</evidence>
<dbReference type="EMBL" id="CP092427">
    <property type="protein sequence ID" value="ULP36541.1"/>
    <property type="molecule type" value="Genomic_DNA"/>
</dbReference>
<name>A0ABY3UFQ4_9MYCO</name>
<organism evidence="3 4">
    <name type="scientific">Mycolicibacterium rufum</name>
    <dbReference type="NCBI Taxonomy" id="318424"/>
    <lineage>
        <taxon>Bacteria</taxon>
        <taxon>Bacillati</taxon>
        <taxon>Actinomycetota</taxon>
        <taxon>Actinomycetes</taxon>
        <taxon>Mycobacteriales</taxon>
        <taxon>Mycobacteriaceae</taxon>
        <taxon>Mycolicibacterium</taxon>
    </lineage>
</organism>
<protein>
    <submittedName>
        <fullName evidence="3">WhiB family transcriptional regulator</fullName>
    </submittedName>
</protein>
<sequence length="98" mass="10676">MSTLENLLDAIGRAPALPGARCRGRHHLFDGPRSGEDTDVVAQRHAQAAGLCHRCPALNRCREWSATLPRSRRPPGVVAGEIPKPVGRPANTEERHTQ</sequence>
<feature type="domain" description="4Fe-4S Wbl-type" evidence="2">
    <location>
        <begin position="21"/>
        <end position="88"/>
    </location>
</feature>
<dbReference type="InterPro" id="IPR034768">
    <property type="entry name" value="4FE4S_WBL"/>
</dbReference>